<evidence type="ECO:0000313" key="1">
    <source>
        <dbReference type="EMBL" id="MDN0023372.1"/>
    </source>
</evidence>
<organism evidence="2 4">
    <name type="scientific">Leyella lascolaii</name>
    <dbReference type="NCBI Taxonomy" id="1776379"/>
    <lineage>
        <taxon>Bacteria</taxon>
        <taxon>Pseudomonadati</taxon>
        <taxon>Bacteroidota</taxon>
        <taxon>Bacteroidia</taxon>
        <taxon>Bacteroidales</taxon>
        <taxon>Prevotellaceae</taxon>
        <taxon>Leyella</taxon>
    </lineage>
</organism>
<evidence type="ECO:0000313" key="4">
    <source>
        <dbReference type="Proteomes" id="UP001168478"/>
    </source>
</evidence>
<proteinExistence type="predicted"/>
<evidence type="ECO:0000313" key="2">
    <source>
        <dbReference type="EMBL" id="MDN0024735.1"/>
    </source>
</evidence>
<reference evidence="2" key="2">
    <citation type="submission" date="2023-08" db="EMBL/GenBank/DDBJ databases">
        <title>Identification and characterization of horizontal gene transfer across gut microbiota members of farm animals based on homology search.</title>
        <authorList>
            <person name="Schwarzerova J."/>
            <person name="Nykrynova M."/>
            <person name="Jureckova K."/>
            <person name="Cejkova D."/>
            <person name="Rychlik I."/>
        </authorList>
    </citation>
    <scope>NUCLEOTIDE SEQUENCE</scope>
    <source>
        <strain evidence="2">ET15</strain>
        <strain evidence="1">ET37</strain>
    </source>
</reference>
<dbReference type="AlphaFoldDB" id="A0AAW7JHK7"/>
<gene>
    <name evidence="1" type="ORF">QVN81_10110</name>
    <name evidence="2" type="ORF">QVN84_04245</name>
</gene>
<reference evidence="2" key="1">
    <citation type="submission" date="2023-06" db="EMBL/GenBank/DDBJ databases">
        <authorList>
            <person name="Zeman M."/>
            <person name="Kubasova T."/>
            <person name="Jahodarova E."/>
            <person name="Nykrynova M."/>
            <person name="Rychlik I."/>
        </authorList>
    </citation>
    <scope>NUCLEOTIDE SEQUENCE</scope>
    <source>
        <strain evidence="2">ET15</strain>
        <strain evidence="1">ET37</strain>
    </source>
</reference>
<comment type="caution">
    <text evidence="2">The sequence shown here is derived from an EMBL/GenBank/DDBJ whole genome shotgun (WGS) entry which is preliminary data.</text>
</comment>
<dbReference type="Proteomes" id="UP001167831">
    <property type="component" value="Unassembled WGS sequence"/>
</dbReference>
<sequence>METKIIKFATRKDIRKRMTEDDARSFLTSVRKRHNTQEEIDAEIRKIYDSSLDVLSDEDKRGVLLFGELSGFPFGVISPKS</sequence>
<accession>A0AAW7JHK7</accession>
<dbReference type="EMBL" id="JAUEIF010000002">
    <property type="protein sequence ID" value="MDN0024735.1"/>
    <property type="molecule type" value="Genomic_DNA"/>
</dbReference>
<dbReference type="Proteomes" id="UP001168478">
    <property type="component" value="Unassembled WGS sequence"/>
</dbReference>
<evidence type="ECO:0000313" key="3">
    <source>
        <dbReference type="Proteomes" id="UP001167831"/>
    </source>
</evidence>
<protein>
    <submittedName>
        <fullName evidence="2">Uncharacterized protein</fullName>
    </submittedName>
</protein>
<dbReference type="EMBL" id="JAUEIE010000011">
    <property type="protein sequence ID" value="MDN0023372.1"/>
    <property type="molecule type" value="Genomic_DNA"/>
</dbReference>
<dbReference type="RefSeq" id="WP_289825792.1">
    <property type="nucleotide sequence ID" value="NZ_JAUEIE010000011.1"/>
</dbReference>
<name>A0AAW7JHK7_9BACT</name>
<keyword evidence="3" id="KW-1185">Reference proteome</keyword>